<gene>
    <name evidence="1" type="ORF">XELAEV_18029130mg</name>
</gene>
<evidence type="ECO:0000313" key="1">
    <source>
        <dbReference type="EMBL" id="OCT78032.1"/>
    </source>
</evidence>
<protein>
    <submittedName>
        <fullName evidence="1">Uncharacterized protein</fullName>
    </submittedName>
</protein>
<dbReference type="Proteomes" id="UP000694892">
    <property type="component" value="Chromosome 5S"/>
</dbReference>
<sequence>MAANSINNLIGHNVFLHKRPNHEIKPFAFLFNFPSTMVKSSTCKPPGIILDGATTSLTLNAAKEEIINRALNNIHS</sequence>
<organism evidence="1 2">
    <name type="scientific">Xenopus laevis</name>
    <name type="common">African clawed frog</name>
    <dbReference type="NCBI Taxonomy" id="8355"/>
    <lineage>
        <taxon>Eukaryota</taxon>
        <taxon>Metazoa</taxon>
        <taxon>Chordata</taxon>
        <taxon>Craniata</taxon>
        <taxon>Vertebrata</taxon>
        <taxon>Euteleostomi</taxon>
        <taxon>Amphibia</taxon>
        <taxon>Batrachia</taxon>
        <taxon>Anura</taxon>
        <taxon>Pipoidea</taxon>
        <taxon>Pipidae</taxon>
        <taxon>Xenopodinae</taxon>
        <taxon>Xenopus</taxon>
        <taxon>Xenopus</taxon>
    </lineage>
</organism>
<dbReference type="EMBL" id="CM004475">
    <property type="protein sequence ID" value="OCT78032.1"/>
    <property type="molecule type" value="Genomic_DNA"/>
</dbReference>
<name>A0A974HH99_XENLA</name>
<proteinExistence type="predicted"/>
<accession>A0A974HH99</accession>
<evidence type="ECO:0000313" key="2">
    <source>
        <dbReference type="Proteomes" id="UP000694892"/>
    </source>
</evidence>
<dbReference type="AlphaFoldDB" id="A0A974HH99"/>
<reference evidence="2" key="1">
    <citation type="journal article" date="2016" name="Nature">
        <title>Genome evolution in the allotetraploid frog Xenopus laevis.</title>
        <authorList>
            <person name="Session A.M."/>
            <person name="Uno Y."/>
            <person name="Kwon T."/>
            <person name="Chapman J.A."/>
            <person name="Toyoda A."/>
            <person name="Takahashi S."/>
            <person name="Fukui A."/>
            <person name="Hikosaka A."/>
            <person name="Suzuki A."/>
            <person name="Kondo M."/>
            <person name="van Heeringen S.J."/>
            <person name="Quigley I."/>
            <person name="Heinz S."/>
            <person name="Ogino H."/>
            <person name="Ochi H."/>
            <person name="Hellsten U."/>
            <person name="Lyons J.B."/>
            <person name="Simakov O."/>
            <person name="Putnam N."/>
            <person name="Stites J."/>
            <person name="Kuroki Y."/>
            <person name="Tanaka T."/>
            <person name="Michiue T."/>
            <person name="Watanabe M."/>
            <person name="Bogdanovic O."/>
            <person name="Lister R."/>
            <person name="Georgiou G."/>
            <person name="Paranjpe S.S."/>
            <person name="van Kruijsbergen I."/>
            <person name="Shu S."/>
            <person name="Carlson J."/>
            <person name="Kinoshita T."/>
            <person name="Ohta Y."/>
            <person name="Mawaribuchi S."/>
            <person name="Jenkins J."/>
            <person name="Grimwood J."/>
            <person name="Schmutz J."/>
            <person name="Mitros T."/>
            <person name="Mozaffari S.V."/>
            <person name="Suzuki Y."/>
            <person name="Haramoto Y."/>
            <person name="Yamamoto T.S."/>
            <person name="Takagi C."/>
            <person name="Heald R."/>
            <person name="Miller K."/>
            <person name="Haudenschild C."/>
            <person name="Kitzman J."/>
            <person name="Nakayama T."/>
            <person name="Izutsu Y."/>
            <person name="Robert J."/>
            <person name="Fortriede J."/>
            <person name="Burns K."/>
            <person name="Lotay V."/>
            <person name="Karimi K."/>
            <person name="Yasuoka Y."/>
            <person name="Dichmann D.S."/>
            <person name="Flajnik M.F."/>
            <person name="Houston D.W."/>
            <person name="Shendure J."/>
            <person name="DuPasquier L."/>
            <person name="Vize P.D."/>
            <person name="Zorn A.M."/>
            <person name="Ito M."/>
            <person name="Marcotte E.M."/>
            <person name="Wallingford J.B."/>
            <person name="Ito Y."/>
            <person name="Asashima M."/>
            <person name="Ueno N."/>
            <person name="Matsuda Y."/>
            <person name="Veenstra G.J."/>
            <person name="Fujiyama A."/>
            <person name="Harland R.M."/>
            <person name="Taira M."/>
            <person name="Rokhsar D.S."/>
        </authorList>
    </citation>
    <scope>NUCLEOTIDE SEQUENCE [LARGE SCALE GENOMIC DNA]</scope>
    <source>
        <strain evidence="2">J</strain>
    </source>
</reference>